<protein>
    <submittedName>
        <fullName evidence="1">Uncharacterized protein</fullName>
    </submittedName>
</protein>
<dbReference type="EMBL" id="PDLO01000009">
    <property type="protein sequence ID" value="PHK97388.1"/>
    <property type="molecule type" value="Genomic_DNA"/>
</dbReference>
<evidence type="ECO:0000313" key="1">
    <source>
        <dbReference type="EMBL" id="PHK97388.1"/>
    </source>
</evidence>
<name>A0A2G0CBM6_9BACT</name>
<dbReference type="AlphaFoldDB" id="A0A2G0CBM6"/>
<accession>A0A2G0CBM6</accession>
<comment type="caution">
    <text evidence="1">The sequence shown here is derived from an EMBL/GenBank/DDBJ whole genome shotgun (WGS) entry which is preliminary data.</text>
</comment>
<organism evidence="1 2">
    <name type="scientific">Neolewinella marina</name>
    <dbReference type="NCBI Taxonomy" id="438751"/>
    <lineage>
        <taxon>Bacteria</taxon>
        <taxon>Pseudomonadati</taxon>
        <taxon>Bacteroidota</taxon>
        <taxon>Saprospiria</taxon>
        <taxon>Saprospirales</taxon>
        <taxon>Lewinellaceae</taxon>
        <taxon>Neolewinella</taxon>
    </lineage>
</organism>
<evidence type="ECO:0000313" key="2">
    <source>
        <dbReference type="Proteomes" id="UP000226437"/>
    </source>
</evidence>
<dbReference type="Proteomes" id="UP000226437">
    <property type="component" value="Unassembled WGS sequence"/>
</dbReference>
<keyword evidence="2" id="KW-1185">Reference proteome</keyword>
<gene>
    <name evidence="1" type="ORF">CGL56_16425</name>
</gene>
<dbReference type="RefSeq" id="WP_099107672.1">
    <property type="nucleotide sequence ID" value="NZ_JAATJF010000003.1"/>
</dbReference>
<sequence>MKKIDIEKIRNCTPALTKSWSEQRLEAALFCLDHNSHKTGVECLDTSQSLKYELRWHTEISEAMKRTHNDVQDATEMGAEGMAALFADELTPYQIIIRSAKRTGIDYWLGDKQRKILLYQKSARLEVSGLINGSDAEFARRIKKKKEQTMQSRSSKLPAYVAITDFGKPRIAFEKV</sequence>
<reference evidence="1 2" key="1">
    <citation type="submission" date="2017-10" db="EMBL/GenBank/DDBJ databases">
        <title>The draft genome sequence of Lewinella marina KCTC 32374.</title>
        <authorList>
            <person name="Wang K."/>
        </authorList>
    </citation>
    <scope>NUCLEOTIDE SEQUENCE [LARGE SCALE GENOMIC DNA]</scope>
    <source>
        <strain evidence="1 2">MKG-38</strain>
    </source>
</reference>
<proteinExistence type="predicted"/>
<dbReference type="OrthoDB" id="965491at2"/>